<gene>
    <name evidence="2" type="ORF">ZEAMMB73_Zm00001d015495</name>
</gene>
<organism evidence="2">
    <name type="scientific">Zea mays</name>
    <name type="common">Maize</name>
    <dbReference type="NCBI Taxonomy" id="4577"/>
    <lineage>
        <taxon>Eukaryota</taxon>
        <taxon>Viridiplantae</taxon>
        <taxon>Streptophyta</taxon>
        <taxon>Embryophyta</taxon>
        <taxon>Tracheophyta</taxon>
        <taxon>Spermatophyta</taxon>
        <taxon>Magnoliopsida</taxon>
        <taxon>Liliopsida</taxon>
        <taxon>Poales</taxon>
        <taxon>Poaceae</taxon>
        <taxon>PACMAD clade</taxon>
        <taxon>Panicoideae</taxon>
        <taxon>Andropogonodae</taxon>
        <taxon>Andropogoneae</taxon>
        <taxon>Tripsacinae</taxon>
        <taxon>Zea</taxon>
    </lineage>
</organism>
<sequence>MHYFDGPTVRPWKPEVEPSLTAMEWRLQPSRRLGANGAPVWTRGGRRCAGREIAKAQIRGERAARHRRSEKRRSSSSTSKPEVELPPTAVEWRLESSRSRGADDVSLLEYNISELSTYQLKLLI</sequence>
<dbReference type="EMBL" id="CM000781">
    <property type="protein sequence ID" value="AQK69027.1"/>
    <property type="molecule type" value="Genomic_DNA"/>
</dbReference>
<feature type="compositionally biased region" description="Basic and acidic residues" evidence="1">
    <location>
        <begin position="53"/>
        <end position="63"/>
    </location>
</feature>
<name>A0A1D6H2E9_MAIZE</name>
<accession>A0A1D6H2E9</accession>
<evidence type="ECO:0000313" key="2">
    <source>
        <dbReference type="EMBL" id="AQK69027.1"/>
    </source>
</evidence>
<evidence type="ECO:0000256" key="1">
    <source>
        <dbReference type="SAM" id="MobiDB-lite"/>
    </source>
</evidence>
<proteinExistence type="predicted"/>
<protein>
    <submittedName>
        <fullName evidence="2">Protein RRC1</fullName>
    </submittedName>
</protein>
<dbReference type="AlphaFoldDB" id="A0A1D6H2E9"/>
<reference evidence="2" key="1">
    <citation type="submission" date="2015-12" db="EMBL/GenBank/DDBJ databases">
        <title>Update maize B73 reference genome by single molecule sequencing technologies.</title>
        <authorList>
            <consortium name="Maize Genome Sequencing Project"/>
            <person name="Ware D."/>
        </authorList>
    </citation>
    <scope>NUCLEOTIDE SEQUENCE</scope>
    <source>
        <tissue evidence="2">Seedling</tissue>
    </source>
</reference>
<feature type="region of interest" description="Disordered" evidence="1">
    <location>
        <begin position="53"/>
        <end position="89"/>
    </location>
</feature>